<dbReference type="Pfam" id="PF00015">
    <property type="entry name" value="MCPsignal"/>
    <property type="match status" value="1"/>
</dbReference>
<sequence length="514" mass="57829">MIYIIIILSILLIIFVTLYLRSLLRLKRLENKMNLISTGDFTKSFNIMKMGHFKKLGIIINTLLMNFRKFIANVNFSTDHVEEFITNMTNNAQNLNEGASHSAKVISEIASSTENQASSIIQAHDYTEKIIKDFNIITSKTEDAKNKTISTKNIVHKNNKIFNSLLNSIKKNTNNSVDLVEKINKLEQKANEINTITKSVNDISENTNLLALNASIEAARAGEAGKGFAVVANEVKSLANESSKASNHIREIIETIKNEISAIANEMRSDSDNMKNDISIADEAKNHFNNILKSTEETMDVIELINNLAKEEQVVINNIKSFMEGVAATSEQNTSATQEASVTIEQQANMINDMFNSLKELGNKTSDIKKVIDLFVKSFDIDSNTQELINKGIDKLYTMTEKDSIRSFDRITSEDYMQQVIDKNDSFEILTLLDLEGNTTSISYRKDLDLGNHEDLYDNFAHRDYFKKAVKGETYLSKPYISTDSFNYCIAMTTPVKDQSGNIKGVLMADFKIS</sequence>
<evidence type="ECO:0000259" key="5">
    <source>
        <dbReference type="PROSITE" id="PS50111"/>
    </source>
</evidence>
<dbReference type="PROSITE" id="PS50111">
    <property type="entry name" value="CHEMOTAXIS_TRANSDUC_2"/>
    <property type="match status" value="1"/>
</dbReference>
<keyword evidence="7" id="KW-1185">Reference proteome</keyword>
<dbReference type="AlphaFoldDB" id="A0A845QR90"/>
<feature type="domain" description="Methyl-accepting transducer" evidence="5">
    <location>
        <begin position="91"/>
        <end position="348"/>
    </location>
</feature>
<dbReference type="InterPro" id="IPR004089">
    <property type="entry name" value="MCPsignal_dom"/>
</dbReference>
<keyword evidence="4" id="KW-0472">Membrane</keyword>
<evidence type="ECO:0000313" key="6">
    <source>
        <dbReference type="EMBL" id="NBI05297.1"/>
    </source>
</evidence>
<dbReference type="Proteomes" id="UP000467132">
    <property type="component" value="Unassembled WGS sequence"/>
</dbReference>
<evidence type="ECO:0000256" key="3">
    <source>
        <dbReference type="PROSITE-ProRule" id="PRU00284"/>
    </source>
</evidence>
<dbReference type="Gene3D" id="3.30.450.20">
    <property type="entry name" value="PAS domain"/>
    <property type="match status" value="1"/>
</dbReference>
<dbReference type="RefSeq" id="WP_160195814.1">
    <property type="nucleotide sequence ID" value="NZ_QXXA01000001.1"/>
</dbReference>
<accession>A0A845QR90</accession>
<name>A0A845QR90_9CLOT</name>
<evidence type="ECO:0000256" key="4">
    <source>
        <dbReference type="SAM" id="Phobius"/>
    </source>
</evidence>
<dbReference type="PANTHER" id="PTHR32089">
    <property type="entry name" value="METHYL-ACCEPTING CHEMOTAXIS PROTEIN MCPB"/>
    <property type="match status" value="1"/>
</dbReference>
<evidence type="ECO:0000256" key="2">
    <source>
        <dbReference type="ARBA" id="ARBA00023224"/>
    </source>
</evidence>
<proteinExistence type="predicted"/>
<keyword evidence="4" id="KW-1133">Transmembrane helix</keyword>
<dbReference type="InterPro" id="IPR029151">
    <property type="entry name" value="Sensor-like_sf"/>
</dbReference>
<dbReference type="SMART" id="SM00283">
    <property type="entry name" value="MA"/>
    <property type="match status" value="1"/>
</dbReference>
<keyword evidence="4" id="KW-0812">Transmembrane</keyword>
<feature type="transmembrane region" description="Helical" evidence="4">
    <location>
        <begin position="6"/>
        <end position="24"/>
    </location>
</feature>
<evidence type="ECO:0000313" key="7">
    <source>
        <dbReference type="Proteomes" id="UP000467132"/>
    </source>
</evidence>
<keyword evidence="1" id="KW-0145">Chemotaxis</keyword>
<dbReference type="GO" id="GO:0006935">
    <property type="term" value="P:chemotaxis"/>
    <property type="evidence" value="ECO:0007669"/>
    <property type="project" value="UniProtKB-KW"/>
</dbReference>
<dbReference type="OrthoDB" id="9816519at2"/>
<organism evidence="6 7">
    <name type="scientific">Senegalia massiliensis</name>
    <dbReference type="NCBI Taxonomy" id="1720316"/>
    <lineage>
        <taxon>Bacteria</taxon>
        <taxon>Bacillati</taxon>
        <taxon>Bacillota</taxon>
        <taxon>Clostridia</taxon>
        <taxon>Eubacteriales</taxon>
        <taxon>Clostridiaceae</taxon>
        <taxon>Senegalia</taxon>
    </lineage>
</organism>
<dbReference type="SUPFAM" id="SSF58104">
    <property type="entry name" value="Methyl-accepting chemotaxis protein (MCP) signaling domain"/>
    <property type="match status" value="1"/>
</dbReference>
<keyword evidence="2 3" id="KW-0807">Transducer</keyword>
<dbReference type="PANTHER" id="PTHR32089:SF114">
    <property type="entry name" value="METHYL-ACCEPTING CHEMOTAXIS PROTEIN MCPB"/>
    <property type="match status" value="1"/>
</dbReference>
<reference evidence="6 7" key="1">
    <citation type="submission" date="2018-08" db="EMBL/GenBank/DDBJ databases">
        <title>Murine metabolic-syndrome-specific gut microbial biobank.</title>
        <authorList>
            <person name="Liu C."/>
        </authorList>
    </citation>
    <scope>NUCLEOTIDE SEQUENCE [LARGE SCALE GENOMIC DNA]</scope>
    <source>
        <strain evidence="6 7">583</strain>
    </source>
</reference>
<evidence type="ECO:0000256" key="1">
    <source>
        <dbReference type="ARBA" id="ARBA00022500"/>
    </source>
</evidence>
<dbReference type="SUPFAM" id="SSF103190">
    <property type="entry name" value="Sensory domain-like"/>
    <property type="match status" value="1"/>
</dbReference>
<comment type="caution">
    <text evidence="6">The sequence shown here is derived from an EMBL/GenBank/DDBJ whole genome shotgun (WGS) entry which is preliminary data.</text>
</comment>
<dbReference type="Gene3D" id="1.10.287.950">
    <property type="entry name" value="Methyl-accepting chemotaxis protein"/>
    <property type="match status" value="1"/>
</dbReference>
<protein>
    <recommendedName>
        <fullName evidence="5">Methyl-accepting transducer domain-containing protein</fullName>
    </recommendedName>
</protein>
<dbReference type="EMBL" id="QXXA01000001">
    <property type="protein sequence ID" value="NBI05297.1"/>
    <property type="molecule type" value="Genomic_DNA"/>
</dbReference>
<dbReference type="CDD" id="cd18773">
    <property type="entry name" value="PDC1_HK_sensor"/>
    <property type="match status" value="1"/>
</dbReference>
<gene>
    <name evidence="6" type="ORF">D3Z33_00320</name>
</gene>
<dbReference type="GO" id="GO:0007165">
    <property type="term" value="P:signal transduction"/>
    <property type="evidence" value="ECO:0007669"/>
    <property type="project" value="UniProtKB-KW"/>
</dbReference>
<dbReference type="GO" id="GO:0016020">
    <property type="term" value="C:membrane"/>
    <property type="evidence" value="ECO:0007669"/>
    <property type="project" value="InterPro"/>
</dbReference>